<dbReference type="EMBL" id="HACA01014553">
    <property type="protein sequence ID" value="CDW31914.1"/>
    <property type="molecule type" value="Transcribed_RNA"/>
</dbReference>
<accession>A0A0K2U0Y1</accession>
<protein>
    <submittedName>
        <fullName evidence="1">Uncharacterized protein</fullName>
    </submittedName>
</protein>
<reference evidence="1" key="1">
    <citation type="submission" date="2014-05" db="EMBL/GenBank/DDBJ databases">
        <authorList>
            <person name="Chronopoulou M."/>
        </authorList>
    </citation>
    <scope>NUCLEOTIDE SEQUENCE</scope>
    <source>
        <tissue evidence="1">Whole organism</tissue>
    </source>
</reference>
<feature type="non-terminal residue" evidence="1">
    <location>
        <position position="1"/>
    </location>
</feature>
<evidence type="ECO:0000313" key="1">
    <source>
        <dbReference type="EMBL" id="CDW31914.1"/>
    </source>
</evidence>
<sequence>NRFQNILKKKLIGQVSSDLKTTFQDGSNGHPFERALKRKTIRKY</sequence>
<organism evidence="1">
    <name type="scientific">Lepeophtheirus salmonis</name>
    <name type="common">Salmon louse</name>
    <name type="synonym">Caligus salmonis</name>
    <dbReference type="NCBI Taxonomy" id="72036"/>
    <lineage>
        <taxon>Eukaryota</taxon>
        <taxon>Metazoa</taxon>
        <taxon>Ecdysozoa</taxon>
        <taxon>Arthropoda</taxon>
        <taxon>Crustacea</taxon>
        <taxon>Multicrustacea</taxon>
        <taxon>Hexanauplia</taxon>
        <taxon>Copepoda</taxon>
        <taxon>Siphonostomatoida</taxon>
        <taxon>Caligidae</taxon>
        <taxon>Lepeophtheirus</taxon>
    </lineage>
</organism>
<name>A0A0K2U0Y1_LEPSM</name>
<dbReference type="AlphaFoldDB" id="A0A0K2U0Y1"/>
<proteinExistence type="predicted"/>